<dbReference type="RefSeq" id="WP_140007422.1">
    <property type="nucleotide sequence ID" value="NZ_JBHMDG010000015.1"/>
</dbReference>
<organism evidence="2 3">
    <name type="scientific">Nocardioides plantarum</name>
    <dbReference type="NCBI Taxonomy" id="29299"/>
    <lineage>
        <taxon>Bacteria</taxon>
        <taxon>Bacillati</taxon>
        <taxon>Actinomycetota</taxon>
        <taxon>Actinomycetes</taxon>
        <taxon>Propionibacteriales</taxon>
        <taxon>Nocardioidaceae</taxon>
        <taxon>Nocardioides</taxon>
    </lineage>
</organism>
<dbReference type="Proteomes" id="UP001589750">
    <property type="component" value="Unassembled WGS sequence"/>
</dbReference>
<gene>
    <name evidence="2" type="ORF">ACFFRI_12860</name>
</gene>
<dbReference type="InterPro" id="IPR025159">
    <property type="entry name" value="AbiEi_N"/>
</dbReference>
<proteinExistence type="predicted"/>
<dbReference type="EMBL" id="JBHMDG010000015">
    <property type="protein sequence ID" value="MFB9313938.1"/>
    <property type="molecule type" value="Genomic_DNA"/>
</dbReference>
<comment type="caution">
    <text evidence="2">The sequence shown here is derived from an EMBL/GenBank/DDBJ whole genome shotgun (WGS) entry which is preliminary data.</text>
</comment>
<name>A0ABV5KB27_9ACTN</name>
<keyword evidence="3" id="KW-1185">Reference proteome</keyword>
<evidence type="ECO:0000259" key="1">
    <source>
        <dbReference type="Pfam" id="PF13338"/>
    </source>
</evidence>
<sequence length="330" mass="36348">MPDRPRSSIDHDQLDVLLTFVQDGVASRRQLLDLGATDDDIERMVRRGRLHRRHPGVYVNHNGPLTRQQREWVAVQVHWPAALTRQSALPAPPPLAVVHVAISDRRTVKPVTGVVAHRTAGIGRPADPDPVAARAARVDWRRAPPRMRLEHVAIDLASAVVRDDPLEAFRVLADATQTRQTSAAEIAQALHGRRVQGQRLLLEMLDDLATGACSVLEREYLHAVERAHGLPDGQRQKPATAAGRSAYRDVEYVDLGLIVELDGRAFHDNASARDADAGRDLEAKVAQDATTVRLTYGLVFGSPCWTAGQVAALLQRQGWHGRLARCPRCP</sequence>
<feature type="domain" description="AbiEi antitoxin N-terminal" evidence="1">
    <location>
        <begin position="22"/>
        <end position="60"/>
    </location>
</feature>
<evidence type="ECO:0000313" key="2">
    <source>
        <dbReference type="EMBL" id="MFB9313938.1"/>
    </source>
</evidence>
<evidence type="ECO:0000313" key="3">
    <source>
        <dbReference type="Proteomes" id="UP001589750"/>
    </source>
</evidence>
<protein>
    <submittedName>
        <fullName evidence="2">Type IV toxin-antitoxin system AbiEi family antitoxin domain-containing protein</fullName>
    </submittedName>
</protein>
<accession>A0ABV5KB27</accession>
<reference evidence="2 3" key="1">
    <citation type="submission" date="2024-09" db="EMBL/GenBank/DDBJ databases">
        <authorList>
            <person name="Sun Q."/>
            <person name="Mori K."/>
        </authorList>
    </citation>
    <scope>NUCLEOTIDE SEQUENCE [LARGE SCALE GENOMIC DNA]</scope>
    <source>
        <strain evidence="2 3">JCM 9626</strain>
    </source>
</reference>
<dbReference type="Pfam" id="PF13338">
    <property type="entry name" value="AbiEi_4"/>
    <property type="match status" value="1"/>
</dbReference>